<keyword evidence="3 9" id="KW-0548">Nucleotidyltransferase</keyword>
<protein>
    <recommendedName>
        <fullName evidence="1">DNA-directed DNA polymerase</fullName>
        <ecNumber evidence="1">2.7.7.7</ecNumber>
    </recommendedName>
</protein>
<keyword evidence="5" id="KW-0238">DNA-binding</keyword>
<feature type="region of interest" description="Disordered" evidence="7">
    <location>
        <begin position="213"/>
        <end position="235"/>
    </location>
</feature>
<accession>A0A7D5LC77</accession>
<dbReference type="InterPro" id="IPR036397">
    <property type="entry name" value="RNaseH_sf"/>
</dbReference>
<dbReference type="OrthoDB" id="8639at2157"/>
<dbReference type="InterPro" id="IPR023211">
    <property type="entry name" value="DNA_pol_palm_dom_sf"/>
</dbReference>
<evidence type="ECO:0000259" key="8">
    <source>
        <dbReference type="Pfam" id="PF00136"/>
    </source>
</evidence>
<dbReference type="InterPro" id="IPR043502">
    <property type="entry name" value="DNA/RNA_pol_sf"/>
</dbReference>
<dbReference type="InterPro" id="IPR006134">
    <property type="entry name" value="DNA-dir_DNA_pol_B_multi_dom"/>
</dbReference>
<dbReference type="KEGG" id="halu:HUG12_16100"/>
<dbReference type="PANTHER" id="PTHR10322:SF23">
    <property type="entry name" value="DNA POLYMERASE DELTA CATALYTIC SUBUNIT"/>
    <property type="match status" value="1"/>
</dbReference>
<dbReference type="PANTHER" id="PTHR10322">
    <property type="entry name" value="DNA POLYMERASE CATALYTIC SUBUNIT"/>
    <property type="match status" value="1"/>
</dbReference>
<dbReference type="NCBIfam" id="NF004418">
    <property type="entry name" value="PRK05761.1-4"/>
    <property type="match status" value="1"/>
</dbReference>
<gene>
    <name evidence="9" type="ORF">HUG12_16100</name>
</gene>
<dbReference type="Gene3D" id="1.10.132.60">
    <property type="entry name" value="DNA polymerase family B, C-terminal domain"/>
    <property type="match status" value="1"/>
</dbReference>
<dbReference type="GO" id="GO:0000166">
    <property type="term" value="F:nucleotide binding"/>
    <property type="evidence" value="ECO:0007669"/>
    <property type="project" value="InterPro"/>
</dbReference>
<dbReference type="Gene3D" id="3.90.1600.10">
    <property type="entry name" value="Palm domain of DNA polymerase"/>
    <property type="match status" value="1"/>
</dbReference>
<reference evidence="9 10" key="1">
    <citation type="submission" date="2020-06" db="EMBL/GenBank/DDBJ databases">
        <title>NJ-3-1, isolated from saline soil.</title>
        <authorList>
            <person name="Cui H.L."/>
            <person name="Shi X."/>
        </authorList>
    </citation>
    <scope>NUCLEOTIDE SEQUENCE [LARGE SCALE GENOMIC DNA]</scope>
    <source>
        <strain evidence="9 10">NJ-3-1</strain>
    </source>
</reference>
<keyword evidence="10" id="KW-1185">Reference proteome</keyword>
<dbReference type="Gene3D" id="3.30.420.10">
    <property type="entry name" value="Ribonuclease H-like superfamily/Ribonuclease H"/>
    <property type="match status" value="1"/>
</dbReference>
<dbReference type="EC" id="2.7.7.7" evidence="1"/>
<dbReference type="GO" id="GO:0006261">
    <property type="term" value="P:DNA-templated DNA replication"/>
    <property type="evidence" value="ECO:0007669"/>
    <property type="project" value="TreeGrafter"/>
</dbReference>
<proteinExistence type="predicted"/>
<dbReference type="Pfam" id="PF00136">
    <property type="entry name" value="DNA_pol_B"/>
    <property type="match status" value="1"/>
</dbReference>
<dbReference type="Gene3D" id="1.10.287.690">
    <property type="entry name" value="Helix hairpin bin"/>
    <property type="match status" value="1"/>
</dbReference>
<evidence type="ECO:0000256" key="6">
    <source>
        <dbReference type="ARBA" id="ARBA00049244"/>
    </source>
</evidence>
<dbReference type="EMBL" id="CP058579">
    <property type="protein sequence ID" value="QLG63170.1"/>
    <property type="molecule type" value="Genomic_DNA"/>
</dbReference>
<evidence type="ECO:0000256" key="5">
    <source>
        <dbReference type="ARBA" id="ARBA00023125"/>
    </source>
</evidence>
<dbReference type="GO" id="GO:0003887">
    <property type="term" value="F:DNA-directed DNA polymerase activity"/>
    <property type="evidence" value="ECO:0007669"/>
    <property type="project" value="UniProtKB-KW"/>
</dbReference>
<sequence length="720" mass="79313">MTVTVDFRDGDAVVWTRTADGVERERVAGYEPSLLVAGPTDAREHLAAWLGDDDRVAGTGTVERYRSLAAREPSSMLRVDLTRPDAAGPVARRVELEFEPAHCTPWDLRLYDVDLSPGFRFHLDTGRNPALEEDPVTLRIDLPEPALSARDAGGLRVEGNPLADDERDAVEELFDRLRATDPDVLVASSADLVPVVSRRAEALDVPFAWGRDSNGTNAAGDASPSVDESDPNERGWRRLAGENTYEGYGRVGHSPARYSIPGRAIVDRWNSFMWGKAGLDGLLYLVERSWRPIQEAGWASIGSVLTSMQIRHARARYVPAPWRPWEHERFKPVRTLHEADRGGVTLGSAVGYHEDVVELDFASLYPTIIREHNVSAETVRCDCCSRRDVPELGYGICDREGFLPNVLARLIDDRAGFKGAAVEGEEAAGAKADAIKWVLVSCFGYQGYRNAKFGRIECHEAINAIARDTLLDAKGALEAGGWEVLHAIVDSVWIREDEPGATPPEELAGAVSAAANVPLELESTYDWVCFVPKHDSNAGALTKYFGRKRDGSYRVRGIECRQRSTPAFVADAQRDLIRAVDAERSPRAVRDRLARHLRRLDGGDVDPADLVVTTRATRGPGEYEADTLTAAALDRHSHLGVGRSAGQSVRYVVVDDGARERGRVRLPFEEPGGYDEGFYRELLVRAAASVVSPFGWDRDRLDRELSSERDARLGSFGVRG</sequence>
<keyword evidence="4 9" id="KW-0239">DNA-directed DNA polymerase</keyword>
<evidence type="ECO:0000256" key="7">
    <source>
        <dbReference type="SAM" id="MobiDB-lite"/>
    </source>
</evidence>
<dbReference type="GeneID" id="56039013"/>
<keyword evidence="2 9" id="KW-0808">Transferase</keyword>
<comment type="catalytic activity">
    <reaction evidence="6">
        <text>DNA(n) + a 2'-deoxyribonucleoside 5'-triphosphate = DNA(n+1) + diphosphate</text>
        <dbReference type="Rhea" id="RHEA:22508"/>
        <dbReference type="Rhea" id="RHEA-COMP:17339"/>
        <dbReference type="Rhea" id="RHEA-COMP:17340"/>
        <dbReference type="ChEBI" id="CHEBI:33019"/>
        <dbReference type="ChEBI" id="CHEBI:61560"/>
        <dbReference type="ChEBI" id="CHEBI:173112"/>
        <dbReference type="EC" id="2.7.7.7"/>
    </reaction>
</comment>
<dbReference type="GO" id="GO:0003677">
    <property type="term" value="F:DNA binding"/>
    <property type="evidence" value="ECO:0007669"/>
    <property type="project" value="UniProtKB-KW"/>
</dbReference>
<dbReference type="SUPFAM" id="SSF53098">
    <property type="entry name" value="Ribonuclease H-like"/>
    <property type="match status" value="1"/>
</dbReference>
<dbReference type="InterPro" id="IPR012337">
    <property type="entry name" value="RNaseH-like_sf"/>
</dbReference>
<evidence type="ECO:0000256" key="4">
    <source>
        <dbReference type="ARBA" id="ARBA00022932"/>
    </source>
</evidence>
<dbReference type="SUPFAM" id="SSF56672">
    <property type="entry name" value="DNA/RNA polymerases"/>
    <property type="match status" value="1"/>
</dbReference>
<dbReference type="InterPro" id="IPR050240">
    <property type="entry name" value="DNA_pol_type-B"/>
</dbReference>
<dbReference type="AlphaFoldDB" id="A0A7D5LC77"/>
<evidence type="ECO:0000256" key="1">
    <source>
        <dbReference type="ARBA" id="ARBA00012417"/>
    </source>
</evidence>
<evidence type="ECO:0000256" key="3">
    <source>
        <dbReference type="ARBA" id="ARBA00022695"/>
    </source>
</evidence>
<evidence type="ECO:0000256" key="2">
    <source>
        <dbReference type="ARBA" id="ARBA00022679"/>
    </source>
</evidence>
<dbReference type="InterPro" id="IPR042087">
    <property type="entry name" value="DNA_pol_B_thumb"/>
</dbReference>
<feature type="domain" description="DNA-directed DNA polymerase family B multifunctional" evidence="8">
    <location>
        <begin position="342"/>
        <end position="486"/>
    </location>
</feature>
<dbReference type="Proteomes" id="UP000509626">
    <property type="component" value="Chromosome"/>
</dbReference>
<evidence type="ECO:0000313" key="10">
    <source>
        <dbReference type="Proteomes" id="UP000509626"/>
    </source>
</evidence>
<dbReference type="RefSeq" id="WP_179269755.1">
    <property type="nucleotide sequence ID" value="NZ_CP058579.1"/>
</dbReference>
<evidence type="ECO:0000313" key="9">
    <source>
        <dbReference type="EMBL" id="QLG63170.1"/>
    </source>
</evidence>
<organism evidence="9 10">
    <name type="scientific">Halorarum salinum</name>
    <dbReference type="NCBI Taxonomy" id="2743089"/>
    <lineage>
        <taxon>Archaea</taxon>
        <taxon>Methanobacteriati</taxon>
        <taxon>Methanobacteriota</taxon>
        <taxon>Stenosarchaea group</taxon>
        <taxon>Halobacteria</taxon>
        <taxon>Halobacteriales</taxon>
        <taxon>Haloferacaceae</taxon>
        <taxon>Halorarum</taxon>
    </lineage>
</organism>
<name>A0A7D5LC77_9EURY</name>